<keyword evidence="3" id="KW-1185">Reference proteome</keyword>
<protein>
    <submittedName>
        <fullName evidence="2">Uncharacterized protein</fullName>
    </submittedName>
</protein>
<dbReference type="Proteomes" id="UP000799766">
    <property type="component" value="Unassembled WGS sequence"/>
</dbReference>
<accession>A0A6A6P4K4</accession>
<name>A0A6A6P4K4_9PEZI</name>
<evidence type="ECO:0000313" key="2">
    <source>
        <dbReference type="EMBL" id="KAF2458935.1"/>
    </source>
</evidence>
<dbReference type="EMBL" id="MU001676">
    <property type="protein sequence ID" value="KAF2458935.1"/>
    <property type="molecule type" value="Genomic_DNA"/>
</dbReference>
<sequence>MIMATQSVVCSCGTSLCVSWTGSSAGPDKAEVVSGLRNSVHAIFGLSPKHQIQGAPNRESLLTTSNNLRTRAACHEISCCRVPAGSPAAQPYGCQRAGKPPGSSLRHHMLCSAKEKRLSTVASTTPSPLRPSATVTAAREEPPRPTFALASARARRCSGGRARPAQARRQAEKPEGVSMRLWIGAGGPWGGDATV</sequence>
<feature type="region of interest" description="Disordered" evidence="1">
    <location>
        <begin position="118"/>
        <end position="175"/>
    </location>
</feature>
<organism evidence="2 3">
    <name type="scientific">Lineolata rhizophorae</name>
    <dbReference type="NCBI Taxonomy" id="578093"/>
    <lineage>
        <taxon>Eukaryota</taxon>
        <taxon>Fungi</taxon>
        <taxon>Dikarya</taxon>
        <taxon>Ascomycota</taxon>
        <taxon>Pezizomycotina</taxon>
        <taxon>Dothideomycetes</taxon>
        <taxon>Dothideomycetes incertae sedis</taxon>
        <taxon>Lineolatales</taxon>
        <taxon>Lineolataceae</taxon>
        <taxon>Lineolata</taxon>
    </lineage>
</organism>
<evidence type="ECO:0000313" key="3">
    <source>
        <dbReference type="Proteomes" id="UP000799766"/>
    </source>
</evidence>
<evidence type="ECO:0000256" key="1">
    <source>
        <dbReference type="SAM" id="MobiDB-lite"/>
    </source>
</evidence>
<feature type="compositionally biased region" description="Low complexity" evidence="1">
    <location>
        <begin position="159"/>
        <end position="168"/>
    </location>
</feature>
<gene>
    <name evidence="2" type="ORF">BDY21DRAFT_197412</name>
</gene>
<dbReference type="AlphaFoldDB" id="A0A6A6P4K4"/>
<reference evidence="2" key="1">
    <citation type="journal article" date="2020" name="Stud. Mycol.">
        <title>101 Dothideomycetes genomes: a test case for predicting lifestyles and emergence of pathogens.</title>
        <authorList>
            <person name="Haridas S."/>
            <person name="Albert R."/>
            <person name="Binder M."/>
            <person name="Bloem J."/>
            <person name="Labutti K."/>
            <person name="Salamov A."/>
            <person name="Andreopoulos B."/>
            <person name="Baker S."/>
            <person name="Barry K."/>
            <person name="Bills G."/>
            <person name="Bluhm B."/>
            <person name="Cannon C."/>
            <person name="Castanera R."/>
            <person name="Culley D."/>
            <person name="Daum C."/>
            <person name="Ezra D."/>
            <person name="Gonzalez J."/>
            <person name="Henrissat B."/>
            <person name="Kuo A."/>
            <person name="Liang C."/>
            <person name="Lipzen A."/>
            <person name="Lutzoni F."/>
            <person name="Magnuson J."/>
            <person name="Mondo S."/>
            <person name="Nolan M."/>
            <person name="Ohm R."/>
            <person name="Pangilinan J."/>
            <person name="Park H.-J."/>
            <person name="Ramirez L."/>
            <person name="Alfaro M."/>
            <person name="Sun H."/>
            <person name="Tritt A."/>
            <person name="Yoshinaga Y."/>
            <person name="Zwiers L.-H."/>
            <person name="Turgeon B."/>
            <person name="Goodwin S."/>
            <person name="Spatafora J."/>
            <person name="Crous P."/>
            <person name="Grigoriev I."/>
        </authorList>
    </citation>
    <scope>NUCLEOTIDE SEQUENCE</scope>
    <source>
        <strain evidence="2">ATCC 16933</strain>
    </source>
</reference>
<proteinExistence type="predicted"/>